<evidence type="ECO:0000256" key="6">
    <source>
        <dbReference type="RuleBase" id="RU365095"/>
    </source>
</evidence>
<name>A0A9W8A726_9FUNG</name>
<dbReference type="PANTHER" id="PTHR11054">
    <property type="entry name" value="6-PHOSPHOGLUCONOLACTONASE"/>
    <property type="match status" value="1"/>
</dbReference>
<dbReference type="Proteomes" id="UP001150538">
    <property type="component" value="Unassembled WGS sequence"/>
</dbReference>
<dbReference type="InterPro" id="IPR005900">
    <property type="entry name" value="6-phosphogluconolactonase_DevB"/>
</dbReference>
<comment type="similarity">
    <text evidence="3 6">Belongs to the glucosamine/galactosamine-6-phosphate isomerase family. 6-phosphogluconolactonase subfamily.</text>
</comment>
<evidence type="ECO:0000256" key="5">
    <source>
        <dbReference type="ARBA" id="ARBA00022801"/>
    </source>
</evidence>
<reference evidence="8" key="1">
    <citation type="submission" date="2022-07" db="EMBL/GenBank/DDBJ databases">
        <title>Phylogenomic reconstructions and comparative analyses of Kickxellomycotina fungi.</title>
        <authorList>
            <person name="Reynolds N.K."/>
            <person name="Stajich J.E."/>
            <person name="Barry K."/>
            <person name="Grigoriev I.V."/>
            <person name="Crous P."/>
            <person name="Smith M.E."/>
        </authorList>
    </citation>
    <scope>NUCLEOTIDE SEQUENCE</scope>
    <source>
        <strain evidence="8">NBRC 100468</strain>
    </source>
</reference>
<keyword evidence="9" id="KW-1185">Reference proteome</keyword>
<evidence type="ECO:0000313" key="9">
    <source>
        <dbReference type="Proteomes" id="UP001150538"/>
    </source>
</evidence>
<protein>
    <recommendedName>
        <fullName evidence="4 6">6-phosphogluconolactonase</fullName>
        <shortName evidence="6">6PGL</shortName>
        <ecNumber evidence="4 6">3.1.1.31</ecNumber>
    </recommendedName>
</protein>
<dbReference type="NCBIfam" id="TIGR01198">
    <property type="entry name" value="pgl"/>
    <property type="match status" value="1"/>
</dbReference>
<proteinExistence type="inferred from homology"/>
<dbReference type="GO" id="GO:0017057">
    <property type="term" value="F:6-phosphogluconolactonase activity"/>
    <property type="evidence" value="ECO:0007669"/>
    <property type="project" value="UniProtKB-UniRule"/>
</dbReference>
<dbReference type="OrthoDB" id="432544at2759"/>
<gene>
    <name evidence="8" type="primary">SOL1</name>
    <name evidence="8" type="ORF">H4219_000976</name>
</gene>
<sequence length="255" mass="28226">MEAKPTVVVVPAKLDLEKEICTFLVQLSKKVLSTKERFNVAFSGGSLPSIVASFLADREDVEFSKWHVYFADERCCPLDHPDSNYLLVKAELLDRVKIPSSNVHAINPELVNDPEKAAADYQSVIEKELPLNDQGIPVFDCILLGIGPDGHTCSLFPNYPQVQETKKFVTHILDSPKPPPSRITLTLPVLNSASSVVFVISGSGKTETIDQIFHKPEEKKPASFVNPGPGKLFWLVDKSASAHIDYLAKPVSQYW</sequence>
<dbReference type="AlphaFoldDB" id="A0A9W8A726"/>
<organism evidence="8 9">
    <name type="scientific">Mycoemilia scoparia</name>
    <dbReference type="NCBI Taxonomy" id="417184"/>
    <lineage>
        <taxon>Eukaryota</taxon>
        <taxon>Fungi</taxon>
        <taxon>Fungi incertae sedis</taxon>
        <taxon>Zoopagomycota</taxon>
        <taxon>Kickxellomycotina</taxon>
        <taxon>Kickxellomycetes</taxon>
        <taxon>Kickxellales</taxon>
        <taxon>Kickxellaceae</taxon>
        <taxon>Mycoemilia</taxon>
    </lineage>
</organism>
<dbReference type="Gene3D" id="3.40.50.1360">
    <property type="match status" value="1"/>
</dbReference>
<comment type="function">
    <text evidence="6">Hydrolysis of 6-phosphogluconolactone to 6-phosphogluconate.</text>
</comment>
<keyword evidence="5 6" id="KW-0378">Hydrolase</keyword>
<dbReference type="EC" id="3.1.1.31" evidence="4 6"/>
<dbReference type="Pfam" id="PF01182">
    <property type="entry name" value="Glucosamine_iso"/>
    <property type="match status" value="1"/>
</dbReference>
<evidence type="ECO:0000259" key="7">
    <source>
        <dbReference type="Pfam" id="PF01182"/>
    </source>
</evidence>
<comment type="pathway">
    <text evidence="2 6">Carbohydrate degradation; pentose phosphate pathway; D-ribulose 5-phosphate from D-glucose 6-phosphate (oxidative stage): step 2/3.</text>
</comment>
<comment type="caution">
    <text evidence="8">The sequence shown here is derived from an EMBL/GenBank/DDBJ whole genome shotgun (WGS) entry which is preliminary data.</text>
</comment>
<evidence type="ECO:0000256" key="2">
    <source>
        <dbReference type="ARBA" id="ARBA00004961"/>
    </source>
</evidence>
<dbReference type="InterPro" id="IPR006148">
    <property type="entry name" value="Glc/Gal-6P_isomerase"/>
</dbReference>
<accession>A0A9W8A726</accession>
<feature type="domain" description="Glucosamine/galactosamine-6-phosphate isomerase" evidence="7">
    <location>
        <begin position="15"/>
        <end position="234"/>
    </location>
</feature>
<dbReference type="GO" id="GO:0005975">
    <property type="term" value="P:carbohydrate metabolic process"/>
    <property type="evidence" value="ECO:0007669"/>
    <property type="project" value="UniProtKB-UniRule"/>
</dbReference>
<evidence type="ECO:0000256" key="4">
    <source>
        <dbReference type="ARBA" id="ARBA00013198"/>
    </source>
</evidence>
<evidence type="ECO:0000256" key="3">
    <source>
        <dbReference type="ARBA" id="ARBA00010662"/>
    </source>
</evidence>
<dbReference type="InterPro" id="IPR039104">
    <property type="entry name" value="6PGL"/>
</dbReference>
<dbReference type="GO" id="GO:0006098">
    <property type="term" value="P:pentose-phosphate shunt"/>
    <property type="evidence" value="ECO:0007669"/>
    <property type="project" value="InterPro"/>
</dbReference>
<dbReference type="SUPFAM" id="SSF100950">
    <property type="entry name" value="NagB/RpiA/CoA transferase-like"/>
    <property type="match status" value="1"/>
</dbReference>
<dbReference type="CDD" id="cd01400">
    <property type="entry name" value="6PGL"/>
    <property type="match status" value="1"/>
</dbReference>
<evidence type="ECO:0000313" key="8">
    <source>
        <dbReference type="EMBL" id="KAJ1920923.1"/>
    </source>
</evidence>
<dbReference type="FunFam" id="3.40.50.1360:FF:000005">
    <property type="entry name" value="6-phosphogluconolactonase"/>
    <property type="match status" value="1"/>
</dbReference>
<dbReference type="InterPro" id="IPR037171">
    <property type="entry name" value="NagB/RpiA_transferase-like"/>
</dbReference>
<dbReference type="PANTHER" id="PTHR11054:SF0">
    <property type="entry name" value="6-PHOSPHOGLUCONOLACTONASE"/>
    <property type="match status" value="1"/>
</dbReference>
<comment type="catalytic activity">
    <reaction evidence="1 6">
        <text>6-phospho-D-glucono-1,5-lactone + H2O = 6-phospho-D-gluconate + H(+)</text>
        <dbReference type="Rhea" id="RHEA:12556"/>
        <dbReference type="ChEBI" id="CHEBI:15377"/>
        <dbReference type="ChEBI" id="CHEBI:15378"/>
        <dbReference type="ChEBI" id="CHEBI:57955"/>
        <dbReference type="ChEBI" id="CHEBI:58759"/>
        <dbReference type="EC" id="3.1.1.31"/>
    </reaction>
</comment>
<dbReference type="EMBL" id="JANBPU010000008">
    <property type="protein sequence ID" value="KAJ1920923.1"/>
    <property type="molecule type" value="Genomic_DNA"/>
</dbReference>
<evidence type="ECO:0000256" key="1">
    <source>
        <dbReference type="ARBA" id="ARBA00000832"/>
    </source>
</evidence>